<dbReference type="AlphaFoldDB" id="A0A8C8RX23"/>
<feature type="region of interest" description="Disordered" evidence="1">
    <location>
        <begin position="60"/>
        <end position="100"/>
    </location>
</feature>
<dbReference type="Proteomes" id="UP000694393">
    <property type="component" value="Unplaced"/>
</dbReference>
<dbReference type="Ensembl" id="ENSPCET00000012523.1">
    <property type="protein sequence ID" value="ENSPCEP00000012099.1"/>
    <property type="gene ID" value="ENSPCEG00000009594.1"/>
</dbReference>
<accession>A0A8C8RX23</accession>
<feature type="compositionally biased region" description="Polar residues" evidence="1">
    <location>
        <begin position="77"/>
        <end position="91"/>
    </location>
</feature>
<reference evidence="2" key="1">
    <citation type="submission" date="2025-08" db="UniProtKB">
        <authorList>
            <consortium name="Ensembl"/>
        </authorList>
    </citation>
    <scope>IDENTIFICATION</scope>
</reference>
<evidence type="ECO:0000313" key="2">
    <source>
        <dbReference type="Ensembl" id="ENSPCEP00000012099.1"/>
    </source>
</evidence>
<proteinExistence type="predicted"/>
<sequence>PGPALQLLAAGAWGFRLARTAGRSSCWDLSGPSKKEAPWSLLAGDPCSSCPLLTASRFPSAQDLRSPEQKGAEWSGTKESSLLPSPWTTQGLAGPGRTSPTWGWLSLDQTSRLRNVRAAPQLDGYILFFCSEKETGIGFIDFNILEKIR</sequence>
<protein>
    <submittedName>
        <fullName evidence="2">Uncharacterized protein</fullName>
    </submittedName>
</protein>
<reference evidence="2" key="2">
    <citation type="submission" date="2025-09" db="UniProtKB">
        <authorList>
            <consortium name="Ensembl"/>
        </authorList>
    </citation>
    <scope>IDENTIFICATION</scope>
</reference>
<keyword evidence="3" id="KW-1185">Reference proteome</keyword>
<evidence type="ECO:0000313" key="3">
    <source>
        <dbReference type="Proteomes" id="UP000694393"/>
    </source>
</evidence>
<evidence type="ECO:0000256" key="1">
    <source>
        <dbReference type="SAM" id="MobiDB-lite"/>
    </source>
</evidence>
<organism evidence="2 3">
    <name type="scientific">Pelusios castaneus</name>
    <name type="common">West African mud turtle</name>
    <dbReference type="NCBI Taxonomy" id="367368"/>
    <lineage>
        <taxon>Eukaryota</taxon>
        <taxon>Metazoa</taxon>
        <taxon>Chordata</taxon>
        <taxon>Craniata</taxon>
        <taxon>Vertebrata</taxon>
        <taxon>Euteleostomi</taxon>
        <taxon>Archelosauria</taxon>
        <taxon>Testudinata</taxon>
        <taxon>Testudines</taxon>
        <taxon>Pleurodira</taxon>
        <taxon>Pelomedusidae</taxon>
        <taxon>Pelusios</taxon>
    </lineage>
</organism>
<name>A0A8C8RX23_9SAUR</name>